<keyword evidence="1" id="KW-0489">Methyltransferase</keyword>
<dbReference type="Gene3D" id="3.40.50.12710">
    <property type="match status" value="1"/>
</dbReference>
<reference evidence="3 4" key="1">
    <citation type="journal article" date="2009" name="Appl. Environ. Microbiol.">
        <title>Community genomic and proteomic analyses of chemoautotrophic iron-oxidizing "Leptospirillum rubarum" (Group II) and "Leptospirillum ferrodiazotrophum" (Group III) bacteria in acid mine drainage biofilms.</title>
        <authorList>
            <person name="Goltsman D.S."/>
            <person name="Denef V.J."/>
            <person name="Singer S.W."/>
            <person name="VerBerkmoes N.C."/>
            <person name="Lefsrud M."/>
            <person name="Mueller R.S."/>
            <person name="Dick G.J."/>
            <person name="Sun C.L."/>
            <person name="Wheeler K.E."/>
            <person name="Zemla A."/>
            <person name="Baker B.J."/>
            <person name="Hauser L."/>
            <person name="Land M."/>
            <person name="Shah M.B."/>
            <person name="Thelen M.P."/>
            <person name="Hettich R.L."/>
            <person name="Banfield J.F."/>
        </authorList>
    </citation>
    <scope>NUCLEOTIDE SEQUENCE [LARGE SCALE GENOMIC DNA]</scope>
</reference>
<evidence type="ECO:0008006" key="5">
    <source>
        <dbReference type="Google" id="ProtNLM"/>
    </source>
</evidence>
<protein>
    <recommendedName>
        <fullName evidence="5">SAM-dependent methyltransferase</fullName>
    </recommendedName>
</protein>
<dbReference type="AlphaFoldDB" id="C6HY76"/>
<sequence>MVTFCEFMRQAAAGPEGGYYTRHAGIGREGGDFLTSPETSPAFATLLALQIGELDRALGSPDPFYLIEAGPGNGTLMSDLLTIFRRADPAFFERVSPILCELPGVLEARQRERLREFELLHPPRWIALPENLASTSGRAPSDWPEPGQGLVLGNEFLDALPVHRLRIQGGRWEECYVRAGSEGVWEEIWGDLSDRELSGLLLERFGSDLSGWEGQETEVCQDLPRVLSLLDQCLSSGFMLWIDYGDIGSEIRSKRRRGGTLRAYRGHQVSDRLIESPGHTDLTAFVDFSQVAGDLAVRGYRLEGYTDQMSWLMGLGFEEWIRANSDRLSDAAIQEAATLVHPLRMGRIFKVLLMSKAMGPMAPLGGFRFGGLRSPL</sequence>
<dbReference type="GO" id="GO:0032259">
    <property type="term" value="P:methylation"/>
    <property type="evidence" value="ECO:0007669"/>
    <property type="project" value="UniProtKB-KW"/>
</dbReference>
<organism evidence="3 4">
    <name type="scientific">Leptospirillum ferrodiazotrophum</name>
    <dbReference type="NCBI Taxonomy" id="412449"/>
    <lineage>
        <taxon>Bacteria</taxon>
        <taxon>Pseudomonadati</taxon>
        <taxon>Nitrospirota</taxon>
        <taxon>Nitrospiria</taxon>
        <taxon>Nitrospirales</taxon>
        <taxon>Nitrospiraceae</taxon>
        <taxon>Leptospirillum</taxon>
    </lineage>
</organism>
<evidence type="ECO:0000313" key="3">
    <source>
        <dbReference type="EMBL" id="EES52427.1"/>
    </source>
</evidence>
<dbReference type="InterPro" id="IPR038375">
    <property type="entry name" value="NDUFAF7_sf"/>
</dbReference>
<dbReference type="SUPFAM" id="SSF53335">
    <property type="entry name" value="S-adenosyl-L-methionine-dependent methyltransferases"/>
    <property type="match status" value="1"/>
</dbReference>
<gene>
    <name evidence="3" type="ORF">UBAL3_94170034</name>
</gene>
<dbReference type="Pfam" id="PF02636">
    <property type="entry name" value="Methyltransf_28"/>
    <property type="match status" value="1"/>
</dbReference>
<evidence type="ECO:0000256" key="1">
    <source>
        <dbReference type="ARBA" id="ARBA00022603"/>
    </source>
</evidence>
<dbReference type="InterPro" id="IPR003788">
    <property type="entry name" value="NDUFAF7"/>
</dbReference>
<dbReference type="GO" id="GO:0035243">
    <property type="term" value="F:protein-arginine omega-N symmetric methyltransferase activity"/>
    <property type="evidence" value="ECO:0007669"/>
    <property type="project" value="TreeGrafter"/>
</dbReference>
<dbReference type="Proteomes" id="UP000009374">
    <property type="component" value="Unassembled WGS sequence"/>
</dbReference>
<evidence type="ECO:0000256" key="2">
    <source>
        <dbReference type="ARBA" id="ARBA00022679"/>
    </source>
</evidence>
<dbReference type="InterPro" id="IPR029063">
    <property type="entry name" value="SAM-dependent_MTases_sf"/>
</dbReference>
<accession>C6HY76</accession>
<proteinExistence type="predicted"/>
<keyword evidence="2" id="KW-0808">Transferase</keyword>
<dbReference type="PANTHER" id="PTHR12049">
    <property type="entry name" value="PROTEIN ARGININE METHYLTRANSFERASE NDUFAF7, MITOCHONDRIAL"/>
    <property type="match status" value="1"/>
</dbReference>
<evidence type="ECO:0000313" key="4">
    <source>
        <dbReference type="Proteomes" id="UP000009374"/>
    </source>
</evidence>
<name>C6HY76_9BACT</name>
<dbReference type="PANTHER" id="PTHR12049:SF7">
    <property type="entry name" value="PROTEIN ARGININE METHYLTRANSFERASE NDUFAF7, MITOCHONDRIAL"/>
    <property type="match status" value="1"/>
</dbReference>
<keyword evidence="4" id="KW-1185">Reference proteome</keyword>
<dbReference type="EMBL" id="GG693877">
    <property type="protein sequence ID" value="EES52427.1"/>
    <property type="molecule type" value="Genomic_DNA"/>
</dbReference>